<evidence type="ECO:0000256" key="6">
    <source>
        <dbReference type="ARBA" id="ARBA00022989"/>
    </source>
</evidence>
<dbReference type="AlphaFoldDB" id="A0A125YSS4"/>
<protein>
    <recommendedName>
        <fullName evidence="9">Protein kish</fullName>
    </recommendedName>
</protein>
<evidence type="ECO:0000256" key="4">
    <source>
        <dbReference type="ARBA" id="ARBA00022692"/>
    </source>
</evidence>
<comment type="subcellular location">
    <subcellularLocation>
        <location evidence="2">Golgi apparatus membrane</location>
        <topology evidence="2">Single-pass type I membrane protein</topology>
    </subcellularLocation>
</comment>
<dbReference type="GO" id="GO:0000139">
    <property type="term" value="C:Golgi membrane"/>
    <property type="evidence" value="ECO:0007669"/>
    <property type="project" value="UniProtKB-SubCell"/>
</dbReference>
<reference evidence="10" key="1">
    <citation type="submission" date="2013-04" db="EMBL/GenBank/DDBJ databases">
        <authorList>
            <person name="Sibley D."/>
            <person name="Venepally P."/>
            <person name="Karamycheva S."/>
            <person name="Hadjithomas M."/>
            <person name="Khan A."/>
            <person name="Brunk B."/>
            <person name="Roos D."/>
            <person name="Caler E."/>
            <person name="Lorenzi H."/>
        </authorList>
    </citation>
    <scope>NUCLEOTIDE SEQUENCE [LARGE SCALE GENOMIC DNA]</scope>
    <source>
        <strain evidence="10">ME49</strain>
    </source>
</reference>
<dbReference type="RefSeq" id="XP_002364564.1">
    <property type="nucleotide sequence ID" value="XM_002364523.1"/>
</dbReference>
<dbReference type="InterPro" id="IPR009653">
    <property type="entry name" value="Ksh1"/>
</dbReference>
<dbReference type="EMBL" id="CM002046">
    <property type="protein sequence ID" value="EPT25907.1"/>
    <property type="molecule type" value="Genomic_DNA"/>
</dbReference>
<dbReference type="GeneID" id="7897690"/>
<name>A0A125YSS4_TOXGM</name>
<keyword evidence="7" id="KW-0333">Golgi apparatus</keyword>
<proteinExistence type="inferred from homology"/>
<evidence type="ECO:0000256" key="7">
    <source>
        <dbReference type="ARBA" id="ARBA00023034"/>
    </source>
</evidence>
<dbReference type="EMBL" id="KE138837">
    <property type="protein sequence ID" value="EPT25907.1"/>
    <property type="molecule type" value="Genomic_DNA"/>
</dbReference>
<keyword evidence="6 9" id="KW-1133">Transmembrane helix</keyword>
<dbReference type="PANTHER" id="PTHR13229">
    <property type="entry name" value="PROTEIN KISH-A"/>
    <property type="match status" value="1"/>
</dbReference>
<evidence type="ECO:0000313" key="10">
    <source>
        <dbReference type="EMBL" id="EPT25907.1"/>
    </source>
</evidence>
<evidence type="ECO:0000256" key="8">
    <source>
        <dbReference type="ARBA" id="ARBA00023136"/>
    </source>
</evidence>
<dbReference type="Proteomes" id="UP000001529">
    <property type="component" value="Chromosome XI"/>
</dbReference>
<evidence type="ECO:0000256" key="2">
    <source>
        <dbReference type="ARBA" id="ARBA00004614"/>
    </source>
</evidence>
<keyword evidence="4 9" id="KW-0812">Transmembrane</keyword>
<evidence type="ECO:0000256" key="3">
    <source>
        <dbReference type="ARBA" id="ARBA00008961"/>
    </source>
</evidence>
<keyword evidence="11" id="KW-1185">Reference proteome</keyword>
<gene>
    <name evidence="10" type="ORF">TGME49_313530</name>
</gene>
<evidence type="ECO:0000256" key="1">
    <source>
        <dbReference type="ARBA" id="ARBA00002154"/>
    </source>
</evidence>
<comment type="function">
    <text evidence="1 9">Involved in the early part of the secretory pathway.</text>
</comment>
<dbReference type="InterPro" id="IPR051523">
    <property type="entry name" value="KISH_domain"/>
</dbReference>
<dbReference type="KEGG" id="tgo:TGME49_313530"/>
<evidence type="ECO:0000256" key="5">
    <source>
        <dbReference type="ARBA" id="ARBA00022729"/>
    </source>
</evidence>
<sequence>MSALFNFQSMLTVVLLAICTCSYLRPRFPSLVDNKRPGFKGVLGRLAVVGDRLSGYVSLACILLAFATLFLSPQC</sequence>
<dbReference type="OrthoDB" id="10034655at2759"/>
<keyword evidence="5" id="KW-0732">Signal</keyword>
<dbReference type="Pfam" id="PF06842">
    <property type="entry name" value="DUF1242"/>
    <property type="match status" value="1"/>
</dbReference>
<evidence type="ECO:0000313" key="11">
    <source>
        <dbReference type="Proteomes" id="UP000001529"/>
    </source>
</evidence>
<comment type="similarity">
    <text evidence="3 9">Belongs to the KISH family.</text>
</comment>
<accession>A0A125YSS4</accession>
<evidence type="ECO:0000256" key="9">
    <source>
        <dbReference type="RuleBase" id="RU910717"/>
    </source>
</evidence>
<organism evidence="10 11">
    <name type="scientific">Toxoplasma gondii (strain ATCC 50611 / Me49)</name>
    <dbReference type="NCBI Taxonomy" id="508771"/>
    <lineage>
        <taxon>Eukaryota</taxon>
        <taxon>Sar</taxon>
        <taxon>Alveolata</taxon>
        <taxon>Apicomplexa</taxon>
        <taxon>Conoidasida</taxon>
        <taxon>Coccidia</taxon>
        <taxon>Eucoccidiorida</taxon>
        <taxon>Eimeriorina</taxon>
        <taxon>Sarcocystidae</taxon>
        <taxon>Toxoplasma</taxon>
    </lineage>
</organism>
<dbReference type="VEuPathDB" id="ToxoDB:TGME49_313530"/>
<keyword evidence="8 9" id="KW-0472">Membrane</keyword>
<feature type="transmembrane region" description="Helical" evidence="9">
    <location>
        <begin position="53"/>
        <end position="71"/>
    </location>
</feature>